<dbReference type="SUPFAM" id="SSF52799">
    <property type="entry name" value="(Phosphotyrosine protein) phosphatases II"/>
    <property type="match status" value="1"/>
</dbReference>
<evidence type="ECO:0000256" key="1">
    <source>
        <dbReference type="ARBA" id="ARBA00009580"/>
    </source>
</evidence>
<dbReference type="RefSeq" id="WP_126148607.1">
    <property type="nucleotide sequence ID" value="NZ_JBHTMH010000002.1"/>
</dbReference>
<evidence type="ECO:0000313" key="3">
    <source>
        <dbReference type="EMBL" id="VDS02988.1"/>
    </source>
</evidence>
<dbReference type="InterPro" id="IPR000387">
    <property type="entry name" value="Tyr_Pase_dom"/>
</dbReference>
<evidence type="ECO:0000259" key="2">
    <source>
        <dbReference type="PROSITE" id="PS50056"/>
    </source>
</evidence>
<name>A0A3S4EJ33_9HYPH</name>
<organism evidence="3 4">
    <name type="scientific">Devosia equisanguinis</name>
    <dbReference type="NCBI Taxonomy" id="2490941"/>
    <lineage>
        <taxon>Bacteria</taxon>
        <taxon>Pseudomonadati</taxon>
        <taxon>Pseudomonadota</taxon>
        <taxon>Alphaproteobacteria</taxon>
        <taxon>Hyphomicrobiales</taxon>
        <taxon>Devosiaceae</taxon>
        <taxon>Devosia</taxon>
    </lineage>
</organism>
<protein>
    <submittedName>
        <fullName evidence="3">Tyrosine-protein phosphatase</fullName>
        <ecNumber evidence="3">3.1.3.48</ecNumber>
    </submittedName>
</protein>
<comment type="similarity">
    <text evidence="1">Belongs to the protein-tyrosine phosphatase family.</text>
</comment>
<feature type="domain" description="Tyrosine specific protein phosphatases" evidence="2">
    <location>
        <begin position="119"/>
        <end position="185"/>
    </location>
</feature>
<dbReference type="EC" id="3.1.3.48" evidence="3"/>
<dbReference type="Pfam" id="PF13350">
    <property type="entry name" value="Y_phosphatase3"/>
    <property type="match status" value="1"/>
</dbReference>
<dbReference type="EMBL" id="UZWD01000004">
    <property type="protein sequence ID" value="VDS02988.1"/>
    <property type="molecule type" value="Genomic_DNA"/>
</dbReference>
<accession>A0A3S4EJ33</accession>
<keyword evidence="4" id="KW-1185">Reference proteome</keyword>
<dbReference type="GO" id="GO:0004725">
    <property type="term" value="F:protein tyrosine phosphatase activity"/>
    <property type="evidence" value="ECO:0007669"/>
    <property type="project" value="UniProtKB-EC"/>
</dbReference>
<dbReference type="PROSITE" id="PS00383">
    <property type="entry name" value="TYR_PHOSPHATASE_1"/>
    <property type="match status" value="1"/>
</dbReference>
<sequence length="244" mass="26444">MTLAATRHWRLPDTHNIRDLGGYARLGGGTTQWNRILRGEALHLLREDSAALLAQRGLSLVIDLRGPHETTVTPHPFREHDRVTYRNVILFDALAPIAMSTTPFNMGKRYCDALDQCGPQLAEVMRAIITAPPGVVLFHCTAGKDRTGIVAALLLLAAGVNRIDIAEDYALTAEAEGLISQLRQRALAAGGEPDHVERVLASDAATMLTMLDHLDQAHGGIDSYFAKIGLAPAETKSLVDRLCA</sequence>
<dbReference type="InterPro" id="IPR029021">
    <property type="entry name" value="Prot-tyrosine_phosphatase-like"/>
</dbReference>
<dbReference type="PANTHER" id="PTHR31126:SF1">
    <property type="entry name" value="TYROSINE SPECIFIC PROTEIN PHOSPHATASES DOMAIN-CONTAINING PROTEIN"/>
    <property type="match status" value="1"/>
</dbReference>
<dbReference type="Proteomes" id="UP000268844">
    <property type="component" value="Unassembled WGS sequence"/>
</dbReference>
<evidence type="ECO:0000313" key="4">
    <source>
        <dbReference type="Proteomes" id="UP000268844"/>
    </source>
</evidence>
<keyword evidence="3" id="KW-0378">Hydrolase</keyword>
<proteinExistence type="inferred from homology"/>
<gene>
    <name evidence="3" type="primary">iphP_2</name>
    <name evidence="3" type="ORF">DEVEQU_00107</name>
</gene>
<dbReference type="PROSITE" id="PS50056">
    <property type="entry name" value="TYR_PHOSPHATASE_2"/>
    <property type="match status" value="1"/>
</dbReference>
<dbReference type="InterPro" id="IPR016130">
    <property type="entry name" value="Tyr_Pase_AS"/>
</dbReference>
<dbReference type="OrthoDB" id="1188001at2"/>
<dbReference type="AlphaFoldDB" id="A0A3S4EJ33"/>
<dbReference type="Gene3D" id="3.90.190.10">
    <property type="entry name" value="Protein tyrosine phosphatase superfamily"/>
    <property type="match status" value="1"/>
</dbReference>
<dbReference type="InterPro" id="IPR026893">
    <property type="entry name" value="Tyr/Ser_Pase_IphP-type"/>
</dbReference>
<dbReference type="PANTHER" id="PTHR31126">
    <property type="entry name" value="TYROSINE-PROTEIN PHOSPHATASE"/>
    <property type="match status" value="1"/>
</dbReference>
<reference evidence="3 4" key="1">
    <citation type="submission" date="2018-12" db="EMBL/GenBank/DDBJ databases">
        <authorList>
            <person name="Criscuolo A."/>
        </authorList>
    </citation>
    <scope>NUCLEOTIDE SEQUENCE [LARGE SCALE GENOMIC DNA]</scope>
    <source>
        <strain evidence="3">ACIP1116281</strain>
    </source>
</reference>